<evidence type="ECO:0000256" key="8">
    <source>
        <dbReference type="SAM" id="Phobius"/>
    </source>
</evidence>
<gene>
    <name evidence="10" type="ORF">J7561_01055</name>
</gene>
<evidence type="ECO:0000256" key="3">
    <source>
        <dbReference type="ARBA" id="ARBA00022475"/>
    </source>
</evidence>
<dbReference type="GO" id="GO:0055085">
    <property type="term" value="P:transmembrane transport"/>
    <property type="evidence" value="ECO:0007669"/>
    <property type="project" value="InterPro"/>
</dbReference>
<dbReference type="InterPro" id="IPR004840">
    <property type="entry name" value="Amino_acid_permease_CS"/>
</dbReference>
<keyword evidence="4 8" id="KW-0812">Transmembrane</keyword>
<accession>A0AB35BVD9</accession>
<keyword evidence="3" id="KW-1003">Cell membrane</keyword>
<dbReference type="EMBL" id="JAGIBU010000001">
    <property type="protein sequence ID" value="MBS7823787.1"/>
    <property type="molecule type" value="Genomic_DNA"/>
</dbReference>
<dbReference type="PANTHER" id="PTHR43495">
    <property type="entry name" value="GABA PERMEASE"/>
    <property type="match status" value="1"/>
</dbReference>
<dbReference type="GO" id="GO:0006865">
    <property type="term" value="P:amino acid transport"/>
    <property type="evidence" value="ECO:0007669"/>
    <property type="project" value="UniProtKB-KW"/>
</dbReference>
<feature type="transmembrane region" description="Helical" evidence="8">
    <location>
        <begin position="331"/>
        <end position="352"/>
    </location>
</feature>
<evidence type="ECO:0000256" key="4">
    <source>
        <dbReference type="ARBA" id="ARBA00022692"/>
    </source>
</evidence>
<dbReference type="PROSITE" id="PS00218">
    <property type="entry name" value="AMINO_ACID_PERMEASE_1"/>
    <property type="match status" value="1"/>
</dbReference>
<keyword evidence="7 8" id="KW-0472">Membrane</keyword>
<feature type="transmembrane region" description="Helical" evidence="8">
    <location>
        <begin position="282"/>
        <end position="300"/>
    </location>
</feature>
<keyword evidence="2" id="KW-0813">Transport</keyword>
<dbReference type="PIRSF" id="PIRSF006060">
    <property type="entry name" value="AA_transporter"/>
    <property type="match status" value="1"/>
</dbReference>
<proteinExistence type="predicted"/>
<protein>
    <submittedName>
        <fullName evidence="10">Amino acid permease</fullName>
    </submittedName>
</protein>
<keyword evidence="5" id="KW-0029">Amino-acid transport</keyword>
<sequence length="456" mass="49507">MATQLKRGLTPRHVLFIGLGSAVGTGLFYGSANAIELAGPAVLIAYFLSGIAVFMVMRALGEMIMHHPMPGAFGAYATKYLGPLAGFITGWTYVFEMALVCIADVTAFAIYMGLWYPDVAPWIWALAITLILCGINLCAVKMFGELGFWLSLLKVVSIIAMIIAGGYILMSHMHLNVPLEFTPSLSNLWSHDGFAPFGITGIIISLTVVVFSFGGVETLGLTALEAENPEKTIPMSINVVPVQILLFYFLALLVLMALFPWNHIGLGASPFVTIFKSLGIDYAANLLNIVVITAAISAINSDIFGAGRMMHGLSEQGQAPKALSKLSKSGVPIVAIAIMFVVMIIGVVLNYFFHDGLFLVIAAMATFATVWVWLTVLISQVGMRQQLTKDEIAKLKFPVPFWPIGPALAIAFMLFVVGVLGYYAPVRNALYAGIIWLVILTVCYYLWIKPHAKNRL</sequence>
<evidence type="ECO:0000313" key="10">
    <source>
        <dbReference type="EMBL" id="MBS7823787.1"/>
    </source>
</evidence>
<feature type="transmembrane region" description="Helical" evidence="8">
    <location>
        <begin position="237"/>
        <end position="262"/>
    </location>
</feature>
<feature type="transmembrane region" description="Helical" evidence="8">
    <location>
        <begin position="429"/>
        <end position="448"/>
    </location>
</feature>
<organism evidence="10 11">
    <name type="scientific">Wohlfahrtiimonas chitiniclastica</name>
    <dbReference type="NCBI Taxonomy" id="400946"/>
    <lineage>
        <taxon>Bacteria</taxon>
        <taxon>Pseudomonadati</taxon>
        <taxon>Pseudomonadota</taxon>
        <taxon>Gammaproteobacteria</taxon>
        <taxon>Cardiobacteriales</taxon>
        <taxon>Ignatzschineriaceae</taxon>
        <taxon>Wohlfahrtiimonas</taxon>
    </lineage>
</organism>
<evidence type="ECO:0000256" key="1">
    <source>
        <dbReference type="ARBA" id="ARBA00004651"/>
    </source>
</evidence>
<dbReference type="Proteomes" id="UP000680020">
    <property type="component" value="Unassembled WGS sequence"/>
</dbReference>
<keyword evidence="6 8" id="KW-1133">Transmembrane helix</keyword>
<evidence type="ECO:0000256" key="6">
    <source>
        <dbReference type="ARBA" id="ARBA00022989"/>
    </source>
</evidence>
<feature type="domain" description="Amino acid permease/ SLC12A" evidence="9">
    <location>
        <begin position="13"/>
        <end position="451"/>
    </location>
</feature>
<dbReference type="Pfam" id="PF00324">
    <property type="entry name" value="AA_permease"/>
    <property type="match status" value="1"/>
</dbReference>
<evidence type="ECO:0000256" key="7">
    <source>
        <dbReference type="ARBA" id="ARBA00023136"/>
    </source>
</evidence>
<dbReference type="AlphaFoldDB" id="A0AB35BVD9"/>
<feature type="transmembrane region" description="Helical" evidence="8">
    <location>
        <begin position="193"/>
        <end position="216"/>
    </location>
</feature>
<evidence type="ECO:0000313" key="11">
    <source>
        <dbReference type="Proteomes" id="UP000680020"/>
    </source>
</evidence>
<name>A0AB35BVD9_9GAMM</name>
<dbReference type="PANTHER" id="PTHR43495:SF2">
    <property type="entry name" value="D-SERINE_D-ALANINE_GLYCINE TRANSPORTER"/>
    <property type="match status" value="1"/>
</dbReference>
<dbReference type="RefSeq" id="WP_008314776.1">
    <property type="nucleotide sequence ID" value="NZ_JAGIBT010000001.1"/>
</dbReference>
<evidence type="ECO:0000259" key="9">
    <source>
        <dbReference type="Pfam" id="PF00324"/>
    </source>
</evidence>
<reference evidence="10" key="1">
    <citation type="submission" date="2021-03" db="EMBL/GenBank/DDBJ databases">
        <title>Identification and antibiotic profiling of Wohlfahrtiimonas chitiniclastica, an underestimated human pathogen.</title>
        <authorList>
            <person name="Kopf A."/>
            <person name="Bunk B."/>
            <person name="Coldewey S."/>
            <person name="Gunzer F."/>
            <person name="Riedel T."/>
            <person name="Schroettner P."/>
        </authorList>
    </citation>
    <scope>NUCLEOTIDE SEQUENCE</scope>
    <source>
        <strain evidence="10">DSM 100917</strain>
    </source>
</reference>
<dbReference type="GO" id="GO:0005886">
    <property type="term" value="C:plasma membrane"/>
    <property type="evidence" value="ECO:0007669"/>
    <property type="project" value="UniProtKB-SubCell"/>
</dbReference>
<feature type="transmembrane region" description="Helical" evidence="8">
    <location>
        <begin position="152"/>
        <end position="173"/>
    </location>
</feature>
<comment type="subcellular location">
    <subcellularLocation>
        <location evidence="1">Cell membrane</location>
        <topology evidence="1">Multi-pass membrane protein</topology>
    </subcellularLocation>
</comment>
<dbReference type="Gene3D" id="1.20.1740.10">
    <property type="entry name" value="Amino acid/polyamine transporter I"/>
    <property type="match status" value="1"/>
</dbReference>
<feature type="transmembrane region" description="Helical" evidence="8">
    <location>
        <begin position="37"/>
        <end position="60"/>
    </location>
</feature>
<dbReference type="FunFam" id="1.20.1740.10:FF:000001">
    <property type="entry name" value="Amino acid permease"/>
    <property type="match status" value="1"/>
</dbReference>
<evidence type="ECO:0000256" key="5">
    <source>
        <dbReference type="ARBA" id="ARBA00022970"/>
    </source>
</evidence>
<feature type="transmembrane region" description="Helical" evidence="8">
    <location>
        <begin position="12"/>
        <end position="31"/>
    </location>
</feature>
<evidence type="ECO:0000256" key="2">
    <source>
        <dbReference type="ARBA" id="ARBA00022448"/>
    </source>
</evidence>
<feature type="transmembrane region" description="Helical" evidence="8">
    <location>
        <begin position="122"/>
        <end position="140"/>
    </location>
</feature>
<dbReference type="InterPro" id="IPR004841">
    <property type="entry name" value="AA-permease/SLC12A_dom"/>
</dbReference>
<comment type="caution">
    <text evidence="10">The sequence shown here is derived from an EMBL/GenBank/DDBJ whole genome shotgun (WGS) entry which is preliminary data.</text>
</comment>
<feature type="transmembrane region" description="Helical" evidence="8">
    <location>
        <begin position="358"/>
        <end position="378"/>
    </location>
</feature>
<feature type="transmembrane region" description="Helical" evidence="8">
    <location>
        <begin position="399"/>
        <end position="423"/>
    </location>
</feature>